<dbReference type="Gene3D" id="3.30.70.1230">
    <property type="entry name" value="Nucleotide cyclase"/>
    <property type="match status" value="1"/>
</dbReference>
<keyword evidence="11" id="KW-0456">Lyase</keyword>
<evidence type="ECO:0000256" key="7">
    <source>
        <dbReference type="ARBA" id="ARBA00022840"/>
    </source>
</evidence>
<evidence type="ECO:0000256" key="1">
    <source>
        <dbReference type="ARBA" id="ARBA00001593"/>
    </source>
</evidence>
<name>R7UWS4_CAPTE</name>
<dbReference type="PANTHER" id="PTHR45627">
    <property type="entry name" value="ADENYLATE CYCLASE TYPE 1"/>
    <property type="match status" value="1"/>
</dbReference>
<dbReference type="InterPro" id="IPR032628">
    <property type="entry name" value="AC_N"/>
</dbReference>
<feature type="transmembrane region" description="Helical" evidence="13">
    <location>
        <begin position="101"/>
        <end position="119"/>
    </location>
</feature>
<evidence type="ECO:0000256" key="10">
    <source>
        <dbReference type="ARBA" id="ARBA00023136"/>
    </source>
</evidence>
<dbReference type="STRING" id="283909.R7UWS4"/>
<dbReference type="GO" id="GO:0005524">
    <property type="term" value="F:ATP binding"/>
    <property type="evidence" value="ECO:0007669"/>
    <property type="project" value="UniProtKB-KW"/>
</dbReference>
<dbReference type="GO" id="GO:0005886">
    <property type="term" value="C:plasma membrane"/>
    <property type="evidence" value="ECO:0007669"/>
    <property type="project" value="TreeGrafter"/>
</dbReference>
<keyword evidence="4 13" id="KW-0812">Transmembrane</keyword>
<evidence type="ECO:0000256" key="11">
    <source>
        <dbReference type="ARBA" id="ARBA00023239"/>
    </source>
</evidence>
<dbReference type="PROSITE" id="PS50125">
    <property type="entry name" value="GUANYLATE_CYCLASE_2"/>
    <property type="match status" value="1"/>
</dbReference>
<evidence type="ECO:0000313" key="15">
    <source>
        <dbReference type="EMBL" id="ELU11058.1"/>
    </source>
</evidence>
<evidence type="ECO:0000259" key="14">
    <source>
        <dbReference type="PROSITE" id="PS50125"/>
    </source>
</evidence>
<comment type="subcellular location">
    <subcellularLocation>
        <location evidence="2">Membrane</location>
        <topology evidence="2">Multi-pass membrane protein</topology>
    </subcellularLocation>
</comment>
<accession>R7UWS4</accession>
<evidence type="ECO:0000256" key="6">
    <source>
        <dbReference type="ARBA" id="ARBA00022741"/>
    </source>
</evidence>
<dbReference type="SMART" id="SM00044">
    <property type="entry name" value="CYCc"/>
    <property type="match status" value="1"/>
</dbReference>
<keyword evidence="10 13" id="KW-0472">Membrane</keyword>
<organism evidence="15">
    <name type="scientific">Capitella teleta</name>
    <name type="common">Polychaete worm</name>
    <dbReference type="NCBI Taxonomy" id="283909"/>
    <lineage>
        <taxon>Eukaryota</taxon>
        <taxon>Metazoa</taxon>
        <taxon>Spiralia</taxon>
        <taxon>Lophotrochozoa</taxon>
        <taxon>Annelida</taxon>
        <taxon>Polychaeta</taxon>
        <taxon>Sedentaria</taxon>
        <taxon>Scolecida</taxon>
        <taxon>Capitellidae</taxon>
        <taxon>Capitella</taxon>
    </lineage>
</organism>
<keyword evidence="5" id="KW-0479">Metal-binding</keyword>
<feature type="transmembrane region" description="Helical" evidence="13">
    <location>
        <begin position="126"/>
        <end position="144"/>
    </location>
</feature>
<keyword evidence="17" id="KW-1185">Reference proteome</keyword>
<dbReference type="Pfam" id="PF00211">
    <property type="entry name" value="Guanylate_cyc"/>
    <property type="match status" value="1"/>
</dbReference>
<dbReference type="OrthoDB" id="2107370at2759"/>
<reference evidence="16" key="3">
    <citation type="submission" date="2015-06" db="UniProtKB">
        <authorList>
            <consortium name="EnsemblMetazoa"/>
        </authorList>
    </citation>
    <scope>IDENTIFICATION</scope>
</reference>
<dbReference type="AlphaFoldDB" id="R7UWS4"/>
<dbReference type="GO" id="GO:0004016">
    <property type="term" value="F:adenylate cyclase activity"/>
    <property type="evidence" value="ECO:0007669"/>
    <property type="project" value="UniProtKB-EC"/>
</dbReference>
<dbReference type="Pfam" id="PF16214">
    <property type="entry name" value="AC_N"/>
    <property type="match status" value="1"/>
</dbReference>
<evidence type="ECO:0000256" key="9">
    <source>
        <dbReference type="ARBA" id="ARBA00022989"/>
    </source>
</evidence>
<feature type="domain" description="Guanylate cyclase" evidence="14">
    <location>
        <begin position="262"/>
        <end position="389"/>
    </location>
</feature>
<feature type="transmembrane region" description="Helical" evidence="13">
    <location>
        <begin position="52"/>
        <end position="70"/>
    </location>
</feature>
<dbReference type="FunFam" id="3.30.70.1230:FF:000014">
    <property type="entry name" value="adenylate cyclase type 9"/>
    <property type="match status" value="1"/>
</dbReference>
<dbReference type="EMBL" id="AMQN01005874">
    <property type="status" value="NOT_ANNOTATED_CDS"/>
    <property type="molecule type" value="Genomic_DNA"/>
</dbReference>
<evidence type="ECO:0000256" key="5">
    <source>
        <dbReference type="ARBA" id="ARBA00022723"/>
    </source>
</evidence>
<dbReference type="EMBL" id="KB297016">
    <property type="protein sequence ID" value="ELU11058.1"/>
    <property type="molecule type" value="Genomic_DNA"/>
</dbReference>
<keyword evidence="6" id="KW-0547">Nucleotide-binding</keyword>
<evidence type="ECO:0000256" key="13">
    <source>
        <dbReference type="SAM" id="Phobius"/>
    </source>
</evidence>
<dbReference type="EnsemblMetazoa" id="CapteT142277">
    <property type="protein sequence ID" value="CapteP142277"/>
    <property type="gene ID" value="CapteG142277"/>
</dbReference>
<dbReference type="InterPro" id="IPR029787">
    <property type="entry name" value="Nucleotide_cyclase"/>
</dbReference>
<evidence type="ECO:0000256" key="8">
    <source>
        <dbReference type="ARBA" id="ARBA00022842"/>
    </source>
</evidence>
<dbReference type="PANTHER" id="PTHR45627:SF12">
    <property type="entry name" value="ADENYLATE CYCLASE TYPE 2"/>
    <property type="match status" value="1"/>
</dbReference>
<reference evidence="17" key="1">
    <citation type="submission" date="2012-12" db="EMBL/GenBank/DDBJ databases">
        <authorList>
            <person name="Hellsten U."/>
            <person name="Grimwood J."/>
            <person name="Chapman J.A."/>
            <person name="Shapiro H."/>
            <person name="Aerts A."/>
            <person name="Otillar R.P."/>
            <person name="Terry A.Y."/>
            <person name="Boore J.L."/>
            <person name="Simakov O."/>
            <person name="Marletaz F."/>
            <person name="Cho S.-J."/>
            <person name="Edsinger-Gonzales E."/>
            <person name="Havlak P."/>
            <person name="Kuo D.-H."/>
            <person name="Larsson T."/>
            <person name="Lv J."/>
            <person name="Arendt D."/>
            <person name="Savage R."/>
            <person name="Osoegawa K."/>
            <person name="de Jong P."/>
            <person name="Lindberg D.R."/>
            <person name="Seaver E.C."/>
            <person name="Weisblat D.A."/>
            <person name="Putnam N.H."/>
            <person name="Grigoriev I.V."/>
            <person name="Rokhsar D.S."/>
        </authorList>
    </citation>
    <scope>NUCLEOTIDE SEQUENCE</scope>
    <source>
        <strain evidence="17">I ESC-2004</strain>
    </source>
</reference>
<dbReference type="GO" id="GO:0046872">
    <property type="term" value="F:metal ion binding"/>
    <property type="evidence" value="ECO:0007669"/>
    <property type="project" value="UniProtKB-KW"/>
</dbReference>
<keyword evidence="7" id="KW-0067">ATP-binding</keyword>
<keyword evidence="8" id="KW-0460">Magnesium</keyword>
<dbReference type="CDD" id="cd07302">
    <property type="entry name" value="CHD"/>
    <property type="match status" value="1"/>
</dbReference>
<comment type="catalytic activity">
    <reaction evidence="1">
        <text>ATP = 3',5'-cyclic AMP + diphosphate</text>
        <dbReference type="Rhea" id="RHEA:15389"/>
        <dbReference type="ChEBI" id="CHEBI:30616"/>
        <dbReference type="ChEBI" id="CHEBI:33019"/>
        <dbReference type="ChEBI" id="CHEBI:58165"/>
        <dbReference type="EC" id="4.6.1.1"/>
    </reaction>
</comment>
<feature type="transmembrane region" description="Helical" evidence="13">
    <location>
        <begin position="77"/>
        <end position="95"/>
    </location>
</feature>
<dbReference type="GO" id="GO:0007189">
    <property type="term" value="P:adenylate cyclase-activating G protein-coupled receptor signaling pathway"/>
    <property type="evidence" value="ECO:0007669"/>
    <property type="project" value="TreeGrafter"/>
</dbReference>
<feature type="region of interest" description="Disordered" evidence="12">
    <location>
        <begin position="226"/>
        <end position="245"/>
    </location>
</feature>
<dbReference type="HOGENOM" id="CLU_001072_13_1_1"/>
<protein>
    <recommendedName>
        <fullName evidence="3">adenylate cyclase</fullName>
        <ecNumber evidence="3">4.6.1.1</ecNumber>
    </recommendedName>
</protein>
<dbReference type="EC" id="4.6.1.1" evidence="3"/>
<evidence type="ECO:0000256" key="2">
    <source>
        <dbReference type="ARBA" id="ARBA00004141"/>
    </source>
</evidence>
<sequence>MDIEDLYHLFCVRLKRSHLIAFLVILIGLMAVTITLEAMIPEVLTQLATCGVYSVMSMCLLVLVCFEGIFRKSSLTISLVISGVVLSGILVSIALSESRSSMDQIHLVIYFISVTYTMLPVNKRTALGLGLTSSISHMVVAGIMANKFTKGLVKQLISNALIFMCTNFAGLYHKYLEDLAHRATFMHIRDCIESRIKLEHERQQQEQLLLSIMPVQLAVEMKNRMLQRHHSTESKSPTNKPGRRGAYGKFHDIFIKAHDNVSILYADIVNFTPLSAECTAPDLVRMLNELYSKFDKLAQEHDCFRIKILGDCYYCVSGLPVSRPQHAVNCVNMGLAMIEAIRTVREATGVNVDMRIGVHTGSVLSGVIGLKKWQYDIWSDDVILANHMESGGVPGKVHLSKSTLIHLNDTFAVTKGRGGERDDYIKEIGVETFLISPGNQSAQVCLNR</sequence>
<feature type="transmembrane region" description="Helical" evidence="13">
    <location>
        <begin position="20"/>
        <end position="40"/>
    </location>
</feature>
<dbReference type="SUPFAM" id="SSF55073">
    <property type="entry name" value="Nucleotide cyclase"/>
    <property type="match status" value="1"/>
</dbReference>
<dbReference type="GO" id="GO:0007193">
    <property type="term" value="P:adenylate cyclase-inhibiting G protein-coupled receptor signaling pathway"/>
    <property type="evidence" value="ECO:0007669"/>
    <property type="project" value="TreeGrafter"/>
</dbReference>
<keyword evidence="9 13" id="KW-1133">Transmembrane helix</keyword>
<evidence type="ECO:0000256" key="3">
    <source>
        <dbReference type="ARBA" id="ARBA00012201"/>
    </source>
</evidence>
<evidence type="ECO:0000256" key="4">
    <source>
        <dbReference type="ARBA" id="ARBA00022692"/>
    </source>
</evidence>
<evidence type="ECO:0000313" key="17">
    <source>
        <dbReference type="Proteomes" id="UP000014760"/>
    </source>
</evidence>
<proteinExistence type="predicted"/>
<dbReference type="InterPro" id="IPR001054">
    <property type="entry name" value="A/G_cyclase"/>
</dbReference>
<gene>
    <name evidence="15" type="ORF">CAPTEDRAFT_142277</name>
</gene>
<dbReference type="OMA" id="LPRFACF"/>
<reference evidence="15 17" key="2">
    <citation type="journal article" date="2013" name="Nature">
        <title>Insights into bilaterian evolution from three spiralian genomes.</title>
        <authorList>
            <person name="Simakov O."/>
            <person name="Marletaz F."/>
            <person name="Cho S.J."/>
            <person name="Edsinger-Gonzales E."/>
            <person name="Havlak P."/>
            <person name="Hellsten U."/>
            <person name="Kuo D.H."/>
            <person name="Larsson T."/>
            <person name="Lv J."/>
            <person name="Arendt D."/>
            <person name="Savage R."/>
            <person name="Osoegawa K."/>
            <person name="de Jong P."/>
            <person name="Grimwood J."/>
            <person name="Chapman J.A."/>
            <person name="Shapiro H."/>
            <person name="Aerts A."/>
            <person name="Otillar R.P."/>
            <person name="Terry A.Y."/>
            <person name="Boore J.L."/>
            <person name="Grigoriev I.V."/>
            <person name="Lindberg D.R."/>
            <person name="Seaver E.C."/>
            <person name="Weisblat D.A."/>
            <person name="Putnam N.H."/>
            <person name="Rokhsar D.S."/>
        </authorList>
    </citation>
    <scope>NUCLEOTIDE SEQUENCE</scope>
    <source>
        <strain evidence="15 17">I ESC-2004</strain>
    </source>
</reference>
<evidence type="ECO:0000256" key="12">
    <source>
        <dbReference type="SAM" id="MobiDB-lite"/>
    </source>
</evidence>
<dbReference type="GO" id="GO:0035556">
    <property type="term" value="P:intracellular signal transduction"/>
    <property type="evidence" value="ECO:0007669"/>
    <property type="project" value="InterPro"/>
</dbReference>
<dbReference type="Proteomes" id="UP000014760">
    <property type="component" value="Unassembled WGS sequence"/>
</dbReference>
<evidence type="ECO:0000313" key="16">
    <source>
        <dbReference type="EnsemblMetazoa" id="CapteP142277"/>
    </source>
</evidence>
<dbReference type="GO" id="GO:0006171">
    <property type="term" value="P:cAMP biosynthetic process"/>
    <property type="evidence" value="ECO:0007669"/>
    <property type="project" value="TreeGrafter"/>
</dbReference>